<keyword evidence="5" id="KW-0378">Hydrolase</keyword>
<evidence type="ECO:0000256" key="8">
    <source>
        <dbReference type="ARBA" id="ARBA00031195"/>
    </source>
</evidence>
<evidence type="ECO:0000256" key="5">
    <source>
        <dbReference type="ARBA" id="ARBA00022801"/>
    </source>
</evidence>
<proteinExistence type="inferred from homology"/>
<evidence type="ECO:0000256" key="2">
    <source>
        <dbReference type="ARBA" id="ARBA00012423"/>
    </source>
</evidence>
<evidence type="ECO:0000313" key="11">
    <source>
        <dbReference type="EMBL" id="CCA70810.1"/>
    </source>
</evidence>
<evidence type="ECO:0000256" key="3">
    <source>
        <dbReference type="ARBA" id="ARBA00014923"/>
    </source>
</evidence>
<evidence type="ECO:0000256" key="7">
    <source>
        <dbReference type="ARBA" id="ARBA00029392"/>
    </source>
</evidence>
<dbReference type="GO" id="GO:0052689">
    <property type="term" value="F:carboxylic ester hydrolase activity"/>
    <property type="evidence" value="ECO:0007669"/>
    <property type="project" value="UniProtKB-KW"/>
</dbReference>
<keyword evidence="6" id="KW-0443">Lipid metabolism</keyword>
<dbReference type="InParanoid" id="G4THL5"/>
<dbReference type="InterPro" id="IPR029058">
    <property type="entry name" value="AB_hydrolase_fold"/>
</dbReference>
<reference evidence="11 12" key="1">
    <citation type="journal article" date="2011" name="PLoS Pathog.">
        <title>Endophytic Life Strategies Decoded by Genome and Transcriptome Analyses of the Mutualistic Root Symbiont Piriformospora indica.</title>
        <authorList>
            <person name="Zuccaro A."/>
            <person name="Lahrmann U."/>
            <person name="Guldener U."/>
            <person name="Langen G."/>
            <person name="Pfiffi S."/>
            <person name="Biedenkopf D."/>
            <person name="Wong P."/>
            <person name="Samans B."/>
            <person name="Grimm C."/>
            <person name="Basiewicz M."/>
            <person name="Murat C."/>
            <person name="Martin F."/>
            <person name="Kogel K.H."/>
        </authorList>
    </citation>
    <scope>NUCLEOTIDE SEQUENCE [LARGE SCALE GENOMIC DNA]</scope>
    <source>
        <strain evidence="11 12">DSM 11827</strain>
    </source>
</reference>
<dbReference type="EMBL" id="CAFZ01000095">
    <property type="protein sequence ID" value="CCA70810.1"/>
    <property type="molecule type" value="Genomic_DNA"/>
</dbReference>
<keyword evidence="4" id="KW-0719">Serine esterase</keyword>
<evidence type="ECO:0000256" key="9">
    <source>
        <dbReference type="ARBA" id="ARBA00047337"/>
    </source>
</evidence>
<evidence type="ECO:0000256" key="4">
    <source>
        <dbReference type="ARBA" id="ARBA00022487"/>
    </source>
</evidence>
<evidence type="ECO:0000259" key="10">
    <source>
        <dbReference type="Pfam" id="PF02230"/>
    </source>
</evidence>
<dbReference type="OrthoDB" id="2418081at2759"/>
<keyword evidence="12" id="KW-1185">Reference proteome</keyword>
<dbReference type="STRING" id="1109443.G4THL5"/>
<dbReference type="FunCoup" id="G4THL5">
    <property type="interactions" value="355"/>
</dbReference>
<evidence type="ECO:0000313" key="12">
    <source>
        <dbReference type="Proteomes" id="UP000007148"/>
    </source>
</evidence>
<dbReference type="GO" id="GO:0006631">
    <property type="term" value="P:fatty acid metabolic process"/>
    <property type="evidence" value="ECO:0007669"/>
    <property type="project" value="UniProtKB-KW"/>
</dbReference>
<dbReference type="Gene3D" id="3.40.50.1820">
    <property type="entry name" value="alpha/beta hydrolase"/>
    <property type="match status" value="1"/>
</dbReference>
<comment type="function">
    <text evidence="7">Hydrolyzes fatty acids from S-acylated cysteine residues in proteins with a strong preference for palmitoylated G-alpha proteins over other acyl substrates. Mediates the deacylation of G-alpha proteins such as GPA1 in vivo, but has weak or no activity toward palmitoylated Ras proteins. Has weak lysophospholipase activity in vitro; however such activity may not exist in vivo.</text>
</comment>
<comment type="catalytic activity">
    <reaction evidence="9">
        <text>S-hexadecanoyl-L-cysteinyl-[protein] + H2O = L-cysteinyl-[protein] + hexadecanoate + H(+)</text>
        <dbReference type="Rhea" id="RHEA:19233"/>
        <dbReference type="Rhea" id="RHEA-COMP:10131"/>
        <dbReference type="Rhea" id="RHEA-COMP:11032"/>
        <dbReference type="ChEBI" id="CHEBI:7896"/>
        <dbReference type="ChEBI" id="CHEBI:15377"/>
        <dbReference type="ChEBI" id="CHEBI:15378"/>
        <dbReference type="ChEBI" id="CHEBI:29950"/>
        <dbReference type="ChEBI" id="CHEBI:74151"/>
        <dbReference type="EC" id="3.1.2.22"/>
    </reaction>
</comment>
<name>G4THL5_SERID</name>
<comment type="similarity">
    <text evidence="1">Belongs to the AB hydrolase superfamily. AB hydrolase 2 family.</text>
</comment>
<dbReference type="eggNOG" id="KOG2112">
    <property type="taxonomic scope" value="Eukaryota"/>
</dbReference>
<organism evidence="11 12">
    <name type="scientific">Serendipita indica (strain DSM 11827)</name>
    <name type="common">Root endophyte fungus</name>
    <name type="synonym">Piriformospora indica</name>
    <dbReference type="NCBI Taxonomy" id="1109443"/>
    <lineage>
        <taxon>Eukaryota</taxon>
        <taxon>Fungi</taxon>
        <taxon>Dikarya</taxon>
        <taxon>Basidiomycota</taxon>
        <taxon>Agaricomycotina</taxon>
        <taxon>Agaricomycetes</taxon>
        <taxon>Sebacinales</taxon>
        <taxon>Serendipitaceae</taxon>
        <taxon>Serendipita</taxon>
    </lineage>
</organism>
<protein>
    <recommendedName>
        <fullName evidence="3">Acyl-protein thioesterase 1</fullName>
        <ecNumber evidence="2">3.1.2.22</ecNumber>
    </recommendedName>
    <alternativeName>
        <fullName evidence="8">Palmitoyl-protein hydrolase</fullName>
    </alternativeName>
</protein>
<dbReference type="GO" id="GO:0005737">
    <property type="term" value="C:cytoplasm"/>
    <property type="evidence" value="ECO:0007669"/>
    <property type="project" value="TreeGrafter"/>
</dbReference>
<dbReference type="HOGENOM" id="CLU_049413_3_8_1"/>
<accession>G4THL5</accession>
<dbReference type="PANTHER" id="PTHR10655:SF17">
    <property type="entry name" value="LYSOPHOSPHOLIPASE-LIKE PROTEIN 1"/>
    <property type="match status" value="1"/>
</dbReference>
<dbReference type="AlphaFoldDB" id="G4THL5"/>
<dbReference type="SUPFAM" id="SSF53474">
    <property type="entry name" value="alpha/beta-Hydrolases"/>
    <property type="match status" value="1"/>
</dbReference>
<dbReference type="InterPro" id="IPR003140">
    <property type="entry name" value="PLipase/COase/thioEstase"/>
</dbReference>
<dbReference type="EC" id="3.1.2.22" evidence="2"/>
<dbReference type="Proteomes" id="UP000007148">
    <property type="component" value="Unassembled WGS sequence"/>
</dbReference>
<feature type="domain" description="Phospholipase/carboxylesterase/thioesterase" evidence="10">
    <location>
        <begin position="11"/>
        <end position="236"/>
    </location>
</feature>
<evidence type="ECO:0000256" key="1">
    <source>
        <dbReference type="ARBA" id="ARBA00006499"/>
    </source>
</evidence>
<evidence type="ECO:0000256" key="6">
    <source>
        <dbReference type="ARBA" id="ARBA00022832"/>
    </source>
</evidence>
<gene>
    <name evidence="11" type="ORF">PIIN_04745</name>
</gene>
<comment type="caution">
    <text evidence="11">The sequence shown here is derived from an EMBL/GenBank/DDBJ whole genome shotgun (WGS) entry which is preliminary data.</text>
</comment>
<dbReference type="Pfam" id="PF02230">
    <property type="entry name" value="Abhydrolase_2"/>
    <property type="match status" value="1"/>
</dbReference>
<dbReference type="InterPro" id="IPR050565">
    <property type="entry name" value="LYPA1-2/EST-like"/>
</dbReference>
<dbReference type="OMA" id="WYDILAM"/>
<keyword evidence="6" id="KW-0276">Fatty acid metabolism</keyword>
<dbReference type="GO" id="GO:0008474">
    <property type="term" value="F:palmitoyl-(protein) hydrolase activity"/>
    <property type="evidence" value="ECO:0007669"/>
    <property type="project" value="UniProtKB-EC"/>
</dbReference>
<dbReference type="PANTHER" id="PTHR10655">
    <property type="entry name" value="LYSOPHOSPHOLIPASE-RELATED"/>
    <property type="match status" value="1"/>
</dbReference>
<sequence length="243" mass="26239">MASRALEFLTVLPTAKHTASVIVLHGLGDSGHGWRPVAQMLAKDPKLAHVKWILPHAHDNPVTLNMGMSMPSWFDIESLELDTNDELGGEDSKGMLASSVLVNQIITAEVDEANIPADRIVIGGFSQGAALSLLTGLTSERRLGGIFALSGWLPLSGKIKSMMSDRAQSLPIFFGHGTSDPVVQYKYGKQSYNLLKSLGFQDATAESIKGLSWQEYAGMGHSSSPRELQDIASWLARVVPQNT</sequence>